<evidence type="ECO:0000313" key="2">
    <source>
        <dbReference type="EMBL" id="QMS55795.1"/>
    </source>
</evidence>
<proteinExistence type="predicted"/>
<sequence length="229" mass="24824">MGASAVVGGLVSVIGLGLVMGFSPTIYALVLRILTQSTRPGRPVHFLTLGMVLGTTLLLLVFRAVDPQTLTALLEDRTKELLVRRSVDLTAGVLLAVLALVELVRWRTRPRRPHRAPRSEVLDSSRHMVALGFLNTVVGMSGPATMYIAGRLFTGLTHHVVGQLAFFAIFLVAVVGPYWLLTWAWEKIPALSRTVERITRWVAAQDPQPVLTVGLAAAAAVFLTMGIRG</sequence>
<feature type="transmembrane region" description="Helical" evidence="1">
    <location>
        <begin position="160"/>
        <end position="181"/>
    </location>
</feature>
<keyword evidence="1" id="KW-0812">Transmembrane</keyword>
<feature type="transmembrane region" description="Helical" evidence="1">
    <location>
        <begin position="6"/>
        <end position="34"/>
    </location>
</feature>
<evidence type="ECO:0008006" key="4">
    <source>
        <dbReference type="Google" id="ProtNLM"/>
    </source>
</evidence>
<feature type="transmembrane region" description="Helical" evidence="1">
    <location>
        <begin position="46"/>
        <end position="65"/>
    </location>
</feature>
<dbReference type="Proteomes" id="UP000216825">
    <property type="component" value="Chromosome"/>
</dbReference>
<protein>
    <recommendedName>
        <fullName evidence="4">GAP family protein</fullName>
    </recommendedName>
</protein>
<dbReference type="EMBL" id="CP059343">
    <property type="protein sequence ID" value="QMS55795.1"/>
    <property type="molecule type" value="Genomic_DNA"/>
</dbReference>
<feature type="transmembrane region" description="Helical" evidence="1">
    <location>
        <begin position="210"/>
        <end position="227"/>
    </location>
</feature>
<dbReference type="RefSeq" id="WP_094393152.1">
    <property type="nucleotide sequence ID" value="NZ_CP059343.1"/>
</dbReference>
<dbReference type="KEGG" id="kvr:CIB50_0000488"/>
<reference evidence="2 3" key="2">
    <citation type="submission" date="2020-07" db="EMBL/GenBank/DDBJ databases">
        <title>Genome of starter culture bacteria Kocuria salsicia reveals its technological properties and safety for usage in meat industry.</title>
        <authorList>
            <person name="Michael M."/>
            <person name="Konstantin K."/>
            <person name="Evgenii K."/>
            <person name="Galina S."/>
            <person name="Oksana K."/>
            <person name="Andrei L."/>
        </authorList>
    </citation>
    <scope>NUCLEOTIDE SEQUENCE [LARGE SCALE GENOMIC DNA]</scope>
    <source>
        <strain evidence="2 3">80</strain>
    </source>
</reference>
<keyword evidence="1" id="KW-1133">Transmembrane helix</keyword>
<keyword evidence="1" id="KW-0472">Membrane</keyword>
<name>A0A7D7KZ17_KOCVA</name>
<organism evidence="2 3">
    <name type="scientific">Kocuria varians</name>
    <name type="common">Micrococcus varians</name>
    <dbReference type="NCBI Taxonomy" id="1272"/>
    <lineage>
        <taxon>Bacteria</taxon>
        <taxon>Bacillati</taxon>
        <taxon>Actinomycetota</taxon>
        <taxon>Actinomycetes</taxon>
        <taxon>Micrococcales</taxon>
        <taxon>Micrococcaceae</taxon>
        <taxon>Kocuria</taxon>
    </lineage>
</organism>
<reference evidence="3" key="1">
    <citation type="submission" date="2017-08" db="EMBL/GenBank/DDBJ databases">
        <title>Draft Genome Sequence of Kocuria varians 80.</title>
        <authorList>
            <person name="Minaev M."/>
            <person name="Kurbakov K.A."/>
            <person name="Solodovnikova G.I."/>
            <person name="Kuznetsova O.A."/>
            <person name="Lisitsyn A.B."/>
        </authorList>
    </citation>
    <scope>NUCLEOTIDE SEQUENCE [LARGE SCALE GENOMIC DNA]</scope>
    <source>
        <strain evidence="3">80</strain>
    </source>
</reference>
<accession>A0A7D7KZ17</accession>
<feature type="transmembrane region" description="Helical" evidence="1">
    <location>
        <begin position="85"/>
        <end position="106"/>
    </location>
</feature>
<gene>
    <name evidence="2" type="ORF">CIB50_0000488</name>
</gene>
<evidence type="ECO:0000313" key="3">
    <source>
        <dbReference type="Proteomes" id="UP000216825"/>
    </source>
</evidence>
<keyword evidence="3" id="KW-1185">Reference proteome</keyword>
<feature type="transmembrane region" description="Helical" evidence="1">
    <location>
        <begin position="127"/>
        <end position="148"/>
    </location>
</feature>
<evidence type="ECO:0000256" key="1">
    <source>
        <dbReference type="SAM" id="Phobius"/>
    </source>
</evidence>
<dbReference type="AlphaFoldDB" id="A0A7D7KZ17"/>